<feature type="compositionally biased region" description="Low complexity" evidence="1">
    <location>
        <begin position="516"/>
        <end position="528"/>
    </location>
</feature>
<dbReference type="GO" id="GO:0008202">
    <property type="term" value="P:steroid metabolic process"/>
    <property type="evidence" value="ECO:0007669"/>
    <property type="project" value="TreeGrafter"/>
</dbReference>
<proteinExistence type="predicted"/>
<dbReference type="OrthoDB" id="5308060at2759"/>
<dbReference type="PANTHER" id="PTHR43313">
    <property type="entry name" value="SHORT-CHAIN DEHYDROGENASE/REDUCTASE FAMILY 9C"/>
    <property type="match status" value="1"/>
</dbReference>
<dbReference type="EMBL" id="KV448173">
    <property type="protein sequence ID" value="OAX41713.1"/>
    <property type="molecule type" value="Genomic_DNA"/>
</dbReference>
<evidence type="ECO:0000313" key="2">
    <source>
        <dbReference type="EMBL" id="OAX41713.1"/>
    </source>
</evidence>
<dbReference type="AlphaFoldDB" id="A0A1B7NA21"/>
<dbReference type="Pfam" id="PF08643">
    <property type="entry name" value="DUF1776"/>
    <property type="match status" value="1"/>
</dbReference>
<dbReference type="Proteomes" id="UP000092154">
    <property type="component" value="Unassembled WGS sequence"/>
</dbReference>
<evidence type="ECO:0000313" key="3">
    <source>
        <dbReference type="Proteomes" id="UP000092154"/>
    </source>
</evidence>
<name>A0A1B7NA21_9AGAM</name>
<dbReference type="GO" id="GO:0016491">
    <property type="term" value="F:oxidoreductase activity"/>
    <property type="evidence" value="ECO:0007669"/>
    <property type="project" value="TreeGrafter"/>
</dbReference>
<sequence>MVHLVDEIEEYFQSLEHFLSDSLTAASPDLPNIREAVHRLWVDISRFGPPGLSSFPDIHVPGLGAFEVPPPPPPPPPPASLVEKASDWVIEHPWKSSGIAVTVLGAGLLAGYTTYRITHHHKRRLRSTTVTPEKRQVVVILGGDHPLGLPLIIELEQKGYIVITSVSTPEAVSNIESKGHGYVRALILDPNEPGTIPIFLRSLASTLSRRFPITAAGDPYAATPYHPLLHSIISLLTLPIPSIHTAPTPLEQLSLRSTYLPHLLSTHFAPLQALQALLPLLRADAQRARGRKSIIVCLPAADARVGLPFGAVSAMSAAATLRALDVLRREVAVAQGMNSIRVVAVDVGAVGEAPVSGLVNAHAMDDWTPSEKVTYGSAFAALGETSMGQCRKPEDISVLINNIVGVVSSGTKTTMASKTICGISVGVGYERIRDWIRGDRFAVGAGAGTYTFASFLPGMLLDGLLNLPHILVGVRNWLLPVPPTQPPTVPKAASSVPRSAAASVVVPPSASTSLIASRSSIAPRPSASQTVEPAPERAEPFSDPEDISGHETGSEADVESNNGDGDASGVESSWISLGSRGSE</sequence>
<dbReference type="Gene3D" id="3.40.50.720">
    <property type="entry name" value="NAD(P)-binding Rossmann-like Domain"/>
    <property type="match status" value="1"/>
</dbReference>
<dbReference type="InParanoid" id="A0A1B7NA21"/>
<dbReference type="SUPFAM" id="SSF51735">
    <property type="entry name" value="NAD(P)-binding Rossmann-fold domains"/>
    <property type="match status" value="1"/>
</dbReference>
<gene>
    <name evidence="2" type="ORF">K503DRAFT_797777</name>
</gene>
<reference evidence="2 3" key="1">
    <citation type="submission" date="2016-06" db="EMBL/GenBank/DDBJ databases">
        <title>Comparative genomics of the ectomycorrhizal sister species Rhizopogon vinicolor and Rhizopogon vesiculosus (Basidiomycota: Boletales) reveals a divergence of the mating type B locus.</title>
        <authorList>
            <consortium name="DOE Joint Genome Institute"/>
            <person name="Mujic A.B."/>
            <person name="Kuo A."/>
            <person name="Tritt A."/>
            <person name="Lipzen A."/>
            <person name="Chen C."/>
            <person name="Johnson J."/>
            <person name="Sharma A."/>
            <person name="Barry K."/>
            <person name="Grigoriev I.V."/>
            <person name="Spatafora J.W."/>
        </authorList>
    </citation>
    <scope>NUCLEOTIDE SEQUENCE [LARGE SCALE GENOMIC DNA]</scope>
    <source>
        <strain evidence="2 3">AM-OR11-026</strain>
    </source>
</reference>
<accession>A0A1B7NA21</accession>
<protein>
    <recommendedName>
        <fullName evidence="4">DUF1776-domain-containing protein</fullName>
    </recommendedName>
</protein>
<dbReference type="PANTHER" id="PTHR43313:SF1">
    <property type="entry name" value="3BETA-HYDROXYSTEROID DEHYDROGENASE DHS-16"/>
    <property type="match status" value="1"/>
</dbReference>
<organism evidence="2 3">
    <name type="scientific">Rhizopogon vinicolor AM-OR11-026</name>
    <dbReference type="NCBI Taxonomy" id="1314800"/>
    <lineage>
        <taxon>Eukaryota</taxon>
        <taxon>Fungi</taxon>
        <taxon>Dikarya</taxon>
        <taxon>Basidiomycota</taxon>
        <taxon>Agaricomycotina</taxon>
        <taxon>Agaricomycetes</taxon>
        <taxon>Agaricomycetidae</taxon>
        <taxon>Boletales</taxon>
        <taxon>Suillineae</taxon>
        <taxon>Rhizopogonaceae</taxon>
        <taxon>Rhizopogon</taxon>
    </lineage>
</organism>
<evidence type="ECO:0008006" key="4">
    <source>
        <dbReference type="Google" id="ProtNLM"/>
    </source>
</evidence>
<feature type="region of interest" description="Disordered" evidence="1">
    <location>
        <begin position="516"/>
        <end position="583"/>
    </location>
</feature>
<dbReference type="STRING" id="1314800.A0A1B7NA21"/>
<feature type="compositionally biased region" description="Polar residues" evidence="1">
    <location>
        <begin position="570"/>
        <end position="583"/>
    </location>
</feature>
<evidence type="ECO:0000256" key="1">
    <source>
        <dbReference type="SAM" id="MobiDB-lite"/>
    </source>
</evidence>
<keyword evidence="3" id="KW-1185">Reference proteome</keyword>
<dbReference type="InterPro" id="IPR036291">
    <property type="entry name" value="NAD(P)-bd_dom_sf"/>
</dbReference>
<dbReference type="InterPro" id="IPR013952">
    <property type="entry name" value="DUF1776_fun"/>
</dbReference>